<dbReference type="Proteomes" id="UP000279859">
    <property type="component" value="Unassembled WGS sequence"/>
</dbReference>
<dbReference type="AlphaFoldDB" id="A0A3M8LR85"/>
<keyword evidence="2" id="KW-1185">Reference proteome</keyword>
<evidence type="ECO:0000313" key="2">
    <source>
        <dbReference type="Proteomes" id="UP000279859"/>
    </source>
</evidence>
<accession>A0A3M8LR85</accession>
<evidence type="ECO:0000313" key="1">
    <source>
        <dbReference type="EMBL" id="RNE67412.1"/>
    </source>
</evidence>
<reference evidence="1 2" key="1">
    <citation type="submission" date="2018-11" db="EMBL/GenBank/DDBJ databases">
        <title>Cryobacterium sp. nov., isolated from rhizosphere soil of lettuce.</title>
        <authorList>
            <person name="Wang Y."/>
        </authorList>
    </citation>
    <scope>NUCLEOTIDE SEQUENCE [LARGE SCALE GENOMIC DNA]</scope>
    <source>
        <strain evidence="1 2">NEAU-85</strain>
    </source>
</reference>
<organism evidence="1 2">
    <name type="scientific">Cryobacterium tepidiphilum</name>
    <dbReference type="NCBI Taxonomy" id="2486026"/>
    <lineage>
        <taxon>Bacteria</taxon>
        <taxon>Bacillati</taxon>
        <taxon>Actinomycetota</taxon>
        <taxon>Actinomycetes</taxon>
        <taxon>Micrococcales</taxon>
        <taxon>Microbacteriaceae</taxon>
        <taxon>Cryobacterium</taxon>
    </lineage>
</organism>
<protein>
    <submittedName>
        <fullName evidence="1">Uncharacterized protein</fullName>
    </submittedName>
</protein>
<proteinExistence type="predicted"/>
<comment type="caution">
    <text evidence="1">The sequence shown here is derived from an EMBL/GenBank/DDBJ whole genome shotgun (WGS) entry which is preliminary data.</text>
</comment>
<sequence>MGALASDELPAPTVGDLVVQSVSDGVWRVRDGRLPEHDALCVLGVIEEAGGSFDALAVGRGLKRSTFASLDEAIPFFARQ</sequence>
<dbReference type="EMBL" id="RDSR01000001">
    <property type="protein sequence ID" value="RNE67412.1"/>
    <property type="molecule type" value="Genomic_DNA"/>
</dbReference>
<name>A0A3M8LR85_9MICO</name>
<gene>
    <name evidence="1" type="ORF">EEJ31_01200</name>
</gene>